<comment type="caution">
    <text evidence="7">The sequence shown here is derived from an EMBL/GenBank/DDBJ whole genome shotgun (WGS) entry which is preliminary data.</text>
</comment>
<evidence type="ECO:0000256" key="2">
    <source>
        <dbReference type="ARBA" id="ARBA00012489"/>
    </source>
</evidence>
<dbReference type="EMBL" id="JARQZJ010000033">
    <property type="protein sequence ID" value="KAK9875304.1"/>
    <property type="molecule type" value="Genomic_DNA"/>
</dbReference>
<protein>
    <recommendedName>
        <fullName evidence="2">separase</fullName>
        <ecNumber evidence="2">3.4.22.49</ecNumber>
    </recommendedName>
</protein>
<reference evidence="7 8" key="1">
    <citation type="submission" date="2023-03" db="EMBL/GenBank/DDBJ databases">
        <title>Genome insight into feeding habits of ladybird beetles.</title>
        <authorList>
            <person name="Li H.-S."/>
            <person name="Huang Y.-H."/>
            <person name="Pang H."/>
        </authorList>
    </citation>
    <scope>NUCLEOTIDE SEQUENCE [LARGE SCALE GENOMIC DNA]</scope>
    <source>
        <strain evidence="7">SYSU_2023b</strain>
        <tissue evidence="7">Whole body</tissue>
    </source>
</reference>
<evidence type="ECO:0000256" key="3">
    <source>
        <dbReference type="ARBA" id="ARBA00022801"/>
    </source>
</evidence>
<dbReference type="PANTHER" id="PTHR12792">
    <property type="entry name" value="EXTRA SPINDLE POLES 1-RELATED"/>
    <property type="match status" value="1"/>
</dbReference>
<evidence type="ECO:0000256" key="4">
    <source>
        <dbReference type="ARBA" id="ARBA00022829"/>
    </source>
</evidence>
<keyword evidence="4" id="KW-0159">Chromosome partition</keyword>
<keyword evidence="8" id="KW-1185">Reference proteome</keyword>
<dbReference type="Proteomes" id="UP001431783">
    <property type="component" value="Unassembled WGS sequence"/>
</dbReference>
<evidence type="ECO:0000313" key="7">
    <source>
        <dbReference type="EMBL" id="KAK9875304.1"/>
    </source>
</evidence>
<dbReference type="GO" id="GO:0004197">
    <property type="term" value="F:cysteine-type endopeptidase activity"/>
    <property type="evidence" value="ECO:0007669"/>
    <property type="project" value="InterPro"/>
</dbReference>
<dbReference type="InterPro" id="IPR005314">
    <property type="entry name" value="Peptidase_C50"/>
</dbReference>
<dbReference type="PANTHER" id="PTHR12792:SF0">
    <property type="entry name" value="SEPARIN"/>
    <property type="match status" value="1"/>
</dbReference>
<comment type="catalytic activity">
    <reaction evidence="1">
        <text>All bonds known to be hydrolyzed by this endopeptidase have arginine in P1 and an acidic residue in P4. P6 is often occupied by an acidic residue or by a hydroxy-amino-acid residue, the phosphorylation of which enhances cleavage.</text>
        <dbReference type="EC" id="3.4.22.49"/>
    </reaction>
</comment>
<dbReference type="GO" id="GO:0072686">
    <property type="term" value="C:mitotic spindle"/>
    <property type="evidence" value="ECO:0007669"/>
    <property type="project" value="TreeGrafter"/>
</dbReference>
<organism evidence="7 8">
    <name type="scientific">Henosepilachna vigintioctopunctata</name>
    <dbReference type="NCBI Taxonomy" id="420089"/>
    <lineage>
        <taxon>Eukaryota</taxon>
        <taxon>Metazoa</taxon>
        <taxon>Ecdysozoa</taxon>
        <taxon>Arthropoda</taxon>
        <taxon>Hexapoda</taxon>
        <taxon>Insecta</taxon>
        <taxon>Pterygota</taxon>
        <taxon>Neoptera</taxon>
        <taxon>Endopterygota</taxon>
        <taxon>Coleoptera</taxon>
        <taxon>Polyphaga</taxon>
        <taxon>Cucujiformia</taxon>
        <taxon>Coccinelloidea</taxon>
        <taxon>Coccinellidae</taxon>
        <taxon>Epilachninae</taxon>
        <taxon>Epilachnini</taxon>
        <taxon>Henosepilachna</taxon>
    </lineage>
</organism>
<dbReference type="GO" id="GO:0006508">
    <property type="term" value="P:proteolysis"/>
    <property type="evidence" value="ECO:0007669"/>
    <property type="project" value="InterPro"/>
</dbReference>
<dbReference type="InterPro" id="IPR030397">
    <property type="entry name" value="SEPARIN_core_dom"/>
</dbReference>
<dbReference type="GO" id="GO:0051307">
    <property type="term" value="P:meiotic chromosome separation"/>
    <property type="evidence" value="ECO:0007669"/>
    <property type="project" value="TreeGrafter"/>
</dbReference>
<gene>
    <name evidence="7" type="ORF">WA026_007700</name>
</gene>
<evidence type="ECO:0000256" key="5">
    <source>
        <dbReference type="SAM" id="SignalP"/>
    </source>
</evidence>
<keyword evidence="3" id="KW-0378">Hydrolase</keyword>
<proteinExistence type="predicted"/>
<dbReference type="GO" id="GO:0005634">
    <property type="term" value="C:nucleus"/>
    <property type="evidence" value="ECO:0007669"/>
    <property type="project" value="InterPro"/>
</dbReference>
<dbReference type="Pfam" id="PF03568">
    <property type="entry name" value="Separin_C"/>
    <property type="match status" value="1"/>
</dbReference>
<dbReference type="EC" id="3.4.22.49" evidence="2"/>
<keyword evidence="5" id="KW-0732">Signal</keyword>
<name>A0AAW1U3U1_9CUCU</name>
<dbReference type="AlphaFoldDB" id="A0AAW1U3U1"/>
<feature type="domain" description="Peptidase C50" evidence="6">
    <location>
        <begin position="404"/>
        <end position="500"/>
    </location>
</feature>
<dbReference type="GO" id="GO:0005737">
    <property type="term" value="C:cytoplasm"/>
    <property type="evidence" value="ECO:0007669"/>
    <property type="project" value="TreeGrafter"/>
</dbReference>
<feature type="signal peptide" evidence="5">
    <location>
        <begin position="1"/>
        <end position="23"/>
    </location>
</feature>
<evidence type="ECO:0000256" key="1">
    <source>
        <dbReference type="ARBA" id="ARBA00000451"/>
    </source>
</evidence>
<sequence length="622" mass="71512">MTIFCKTHVYFNLFAITLTLKLAMDCVTEDNEEEIKEILKECEDLIYLPGTILQRILRFKAEILIGNHEKELNLILNLVESHIPGLRLKAEIKLDAATVQEGQEPILKKEYLSFTTSHSLSLNCADIDVMVERVAEMPKEWTVVQFTPQFCKEEIFASDSEQLFTSGIHMSVFKCGQKEDLPYCITLLKNDVLTSRSDIRKLKTRLKEILSFPSREANKIMSQGQKKMYHKKRLEMEDELEVILHDLEESWLGAWKCLLIGKYTDESLEIKITELLKQFFTERSLENVSQKVENILVQAVKATFGIDHSTDKYVEEVLDYCFPGKNLEKSWKLFWRRQQLLDGTEERHPIILIIDETLDAFPWEMISTLTGHPSTRMPSLHLLYAIFKAHQDTIKEGYKIISNQKNGKFILNPGLDLNLMETRLKNFFDYWLPDWTGIAGRAPTAVEFRNLLTTSDIFSYSGHGSGTQYCPSEKIQKNKVNAVVFLFGCGSTQLVEMGPQVEMYGASQMYLLAACPCLIGMLWVVTDIETDNLTTRLLSSWIPNSEKIPWQKVDIRQWVDSGKIVMCNEETADLEIDKKVNEPDLLRALCLAKKGMKYQWNRAAVVARGIPVKLVQHVEELL</sequence>
<accession>A0AAW1U3U1</accession>
<feature type="chain" id="PRO_5043688165" description="separase" evidence="5">
    <location>
        <begin position="24"/>
        <end position="622"/>
    </location>
</feature>
<evidence type="ECO:0000259" key="6">
    <source>
        <dbReference type="PROSITE" id="PS51700"/>
    </source>
</evidence>
<evidence type="ECO:0000313" key="8">
    <source>
        <dbReference type="Proteomes" id="UP001431783"/>
    </source>
</evidence>
<dbReference type="PROSITE" id="PS51700">
    <property type="entry name" value="SEPARIN"/>
    <property type="match status" value="1"/>
</dbReference>